<reference evidence="1" key="2">
    <citation type="journal article" date="2015" name="Fish Shellfish Immunol.">
        <title>Early steps in the European eel (Anguilla anguilla)-Vibrio vulnificus interaction in the gills: Role of the RtxA13 toxin.</title>
        <authorList>
            <person name="Callol A."/>
            <person name="Pajuelo D."/>
            <person name="Ebbesson L."/>
            <person name="Teles M."/>
            <person name="MacKenzie S."/>
            <person name="Amaro C."/>
        </authorList>
    </citation>
    <scope>NUCLEOTIDE SEQUENCE</scope>
</reference>
<sequence length="65" mass="7807">MRFCHSYHQIPCNYRYDRDLDSLCPFHICVMQISVHHLFPQENTNLKPSETIKLKKNVWLTCKGQ</sequence>
<dbReference type="AlphaFoldDB" id="A0A0E9X1Q1"/>
<dbReference type="EMBL" id="GBXM01012211">
    <property type="protein sequence ID" value="JAH96366.1"/>
    <property type="molecule type" value="Transcribed_RNA"/>
</dbReference>
<protein>
    <submittedName>
        <fullName evidence="1">Uncharacterized protein</fullName>
    </submittedName>
</protein>
<proteinExistence type="predicted"/>
<evidence type="ECO:0000313" key="1">
    <source>
        <dbReference type="EMBL" id="JAH96366.1"/>
    </source>
</evidence>
<organism evidence="1">
    <name type="scientific">Anguilla anguilla</name>
    <name type="common">European freshwater eel</name>
    <name type="synonym">Muraena anguilla</name>
    <dbReference type="NCBI Taxonomy" id="7936"/>
    <lineage>
        <taxon>Eukaryota</taxon>
        <taxon>Metazoa</taxon>
        <taxon>Chordata</taxon>
        <taxon>Craniata</taxon>
        <taxon>Vertebrata</taxon>
        <taxon>Euteleostomi</taxon>
        <taxon>Actinopterygii</taxon>
        <taxon>Neopterygii</taxon>
        <taxon>Teleostei</taxon>
        <taxon>Anguilliformes</taxon>
        <taxon>Anguillidae</taxon>
        <taxon>Anguilla</taxon>
    </lineage>
</organism>
<reference evidence="1" key="1">
    <citation type="submission" date="2014-11" db="EMBL/GenBank/DDBJ databases">
        <authorList>
            <person name="Amaro Gonzalez C."/>
        </authorList>
    </citation>
    <scope>NUCLEOTIDE SEQUENCE</scope>
</reference>
<name>A0A0E9X1Q1_ANGAN</name>
<accession>A0A0E9X1Q1</accession>